<evidence type="ECO:0000256" key="7">
    <source>
        <dbReference type="SAM" id="SignalP"/>
    </source>
</evidence>
<reference evidence="9 10" key="2">
    <citation type="submission" date="2015-01" db="EMBL/GenBank/DDBJ databases">
        <title>Complete genome sequence of Pyrinomonas methylaliphatogenes type strain K22T.</title>
        <authorList>
            <person name="Lee K.C.Y."/>
            <person name="Power J.F."/>
            <person name="Dunfield P.F."/>
            <person name="Morgan X.C."/>
            <person name="Huttenhower C."/>
            <person name="Stott M.B."/>
        </authorList>
    </citation>
    <scope>NUCLEOTIDE SEQUENCE [LARGE SCALE GENOMIC DNA]</scope>
    <source>
        <strain evidence="9 10">K22</strain>
    </source>
</reference>
<dbReference type="PANTHER" id="PTHR30620">
    <property type="entry name" value="PERIPLASMIC BETA-GLUCOSIDASE-RELATED"/>
    <property type="match status" value="1"/>
</dbReference>
<dbReference type="InterPro" id="IPR001764">
    <property type="entry name" value="Glyco_hydro_3_N"/>
</dbReference>
<dbReference type="InterPro" id="IPR026891">
    <property type="entry name" value="Fn3-like"/>
</dbReference>
<organism evidence="9 10">
    <name type="scientific">Pyrinomonas methylaliphatogenes</name>
    <dbReference type="NCBI Taxonomy" id="454194"/>
    <lineage>
        <taxon>Bacteria</taxon>
        <taxon>Pseudomonadati</taxon>
        <taxon>Acidobacteriota</taxon>
        <taxon>Blastocatellia</taxon>
        <taxon>Blastocatellales</taxon>
        <taxon>Pyrinomonadaceae</taxon>
        <taxon>Pyrinomonas</taxon>
    </lineage>
</organism>
<evidence type="ECO:0000313" key="10">
    <source>
        <dbReference type="Proteomes" id="UP000031518"/>
    </source>
</evidence>
<evidence type="ECO:0000313" key="9">
    <source>
        <dbReference type="EMBL" id="CDM67130.1"/>
    </source>
</evidence>
<dbReference type="Pfam" id="PF01915">
    <property type="entry name" value="Glyco_hydro_3_C"/>
    <property type="match status" value="1"/>
</dbReference>
<dbReference type="Gene3D" id="2.60.40.10">
    <property type="entry name" value="Immunoglobulins"/>
    <property type="match status" value="1"/>
</dbReference>
<dbReference type="InterPro" id="IPR051915">
    <property type="entry name" value="Cellulose_Degrad_GH3"/>
</dbReference>
<dbReference type="GO" id="GO:0008422">
    <property type="term" value="F:beta-glucosidase activity"/>
    <property type="evidence" value="ECO:0007669"/>
    <property type="project" value="UniProtKB-EC"/>
</dbReference>
<dbReference type="InterPro" id="IPR017853">
    <property type="entry name" value="GH"/>
</dbReference>
<dbReference type="Pfam" id="PF14310">
    <property type="entry name" value="Fn3-like"/>
    <property type="match status" value="1"/>
</dbReference>
<evidence type="ECO:0000256" key="1">
    <source>
        <dbReference type="ARBA" id="ARBA00000448"/>
    </source>
</evidence>
<protein>
    <recommendedName>
        <fullName evidence="3">beta-glucosidase</fullName>
        <ecNumber evidence="3">3.2.1.21</ecNumber>
    </recommendedName>
</protein>
<dbReference type="InterPro" id="IPR013783">
    <property type="entry name" value="Ig-like_fold"/>
</dbReference>
<evidence type="ECO:0000256" key="2">
    <source>
        <dbReference type="ARBA" id="ARBA00005336"/>
    </source>
</evidence>
<dbReference type="STRING" id="454194.PYK22_03179"/>
<accession>A0A0B6X4K8</accession>
<dbReference type="EMBL" id="CBXV010000009">
    <property type="protein sequence ID" value="CDM67130.1"/>
    <property type="molecule type" value="Genomic_DNA"/>
</dbReference>
<feature type="signal peptide" evidence="7">
    <location>
        <begin position="1"/>
        <end position="20"/>
    </location>
</feature>
<dbReference type="SMART" id="SM01217">
    <property type="entry name" value="Fn3_like"/>
    <property type="match status" value="1"/>
</dbReference>
<dbReference type="AlphaFoldDB" id="A0A0B6X4K8"/>
<dbReference type="Pfam" id="PF00933">
    <property type="entry name" value="Glyco_hydro_3"/>
    <property type="match status" value="1"/>
</dbReference>
<dbReference type="SUPFAM" id="SSF52279">
    <property type="entry name" value="Beta-D-glucan exohydrolase, C-terminal domain"/>
    <property type="match status" value="1"/>
</dbReference>
<reference evidence="9 10" key="1">
    <citation type="submission" date="2013-12" db="EMBL/GenBank/DDBJ databases">
        <authorList>
            <person name="Stott M."/>
        </authorList>
    </citation>
    <scope>NUCLEOTIDE SEQUENCE [LARGE SCALE GENOMIC DNA]</scope>
    <source>
        <strain evidence="9 10">K22</strain>
    </source>
</reference>
<keyword evidence="5 9" id="KW-0378">Hydrolase</keyword>
<name>A0A0B6X4K8_9BACT</name>
<keyword evidence="10" id="KW-1185">Reference proteome</keyword>
<feature type="chain" id="PRO_5002110501" description="beta-glucosidase" evidence="7">
    <location>
        <begin position="21"/>
        <end position="797"/>
    </location>
</feature>
<evidence type="ECO:0000256" key="6">
    <source>
        <dbReference type="ARBA" id="ARBA00023295"/>
    </source>
</evidence>
<feature type="domain" description="Fibronectin type III-like" evidence="8">
    <location>
        <begin position="722"/>
        <end position="791"/>
    </location>
</feature>
<sequence length="797" mass="88096" precursor="true">MNRRKLSFALILLLCLQSTLFPSVNTRHSTARARQAADPVAEDLLDSEVFFQRIARAPQPKRDNAQRVEELLKRMTLREKIGQMTQLEIGMVTTGRDQDLRIDPAKLEKAIVEYGVGSILNVRDQALPIEKWHEIIRQIQEVATKRTRLGIPVIYGIDSIHGANYVQGATLFPQEIGMAATWNPELMRRLAAVAARETRAAGIPWSFSPVLDIGRQPLWPRFYETFGEDPYLAKVMGAAYVRGMEGDDISSPQHVAACMKHYVGYSFPLSGRDRTPAWIPEHYLREYFLPSFAAAVQAGAHTVMINSAEVNGIPGHINRHLLTEVLRGELGFQGFVVSDWEDIKKLVSQWRVAANEKEATRMAVMAGIDMSMVPSDYSFSDLLLQLVQEGAVPESRIDEAVRRILRVKFDLGLFDNPFPDPSLRNQLGSREAQQLSLQAARESITLLKNEKDLLPLSKSAKVLVTGPTADSLIPLNNGWTYVWQGSEESLYPKDKLTIRQAIEAKVGRSNVVYVPGTKIVRAQGGPSNATPTDIDVEVDIAAAARAARDVDAVILCLGEGSYAETPGNITDLTLGEPQLRLAEALAATGKPIVLVLVEGRPRVISRIADKMQAIVMAYNPSNEGGQAIADVLFGDFNPCGKLPFTYPSAPNALVTYDRKAFETEATSFGNVPFKPQFEFGHGLSYTTFSYSDLRLSRARLRGDEELEVSVTVTNSGKRAGQEVVQLYVRDLVASLTPPGKRLKRFAKIHLEPGQSKTLTFRLRRDDLAFIGLDGKPVVEPGDFEVMVGGLTGKFTLE</sequence>
<dbReference type="Gene3D" id="3.40.50.1700">
    <property type="entry name" value="Glycoside hydrolase family 3 C-terminal domain"/>
    <property type="match status" value="1"/>
</dbReference>
<comment type="similarity">
    <text evidence="2">Belongs to the glycosyl hydrolase 3 family.</text>
</comment>
<dbReference type="RefSeq" id="WP_083437940.1">
    <property type="nucleotide sequence ID" value="NZ_CBXV010000009.1"/>
</dbReference>
<keyword evidence="4 7" id="KW-0732">Signal</keyword>
<evidence type="ECO:0000256" key="4">
    <source>
        <dbReference type="ARBA" id="ARBA00022729"/>
    </source>
</evidence>
<dbReference type="FunFam" id="2.60.40.10:FF:000495">
    <property type="entry name" value="Periplasmic beta-glucosidase"/>
    <property type="match status" value="1"/>
</dbReference>
<dbReference type="SUPFAM" id="SSF51445">
    <property type="entry name" value="(Trans)glycosidases"/>
    <property type="match status" value="1"/>
</dbReference>
<dbReference type="PANTHER" id="PTHR30620:SF16">
    <property type="entry name" value="LYSOSOMAL BETA GLUCOSIDASE"/>
    <property type="match status" value="1"/>
</dbReference>
<dbReference type="Gene3D" id="3.20.20.300">
    <property type="entry name" value="Glycoside hydrolase, family 3, N-terminal domain"/>
    <property type="match status" value="1"/>
</dbReference>
<gene>
    <name evidence="9" type="ORF">PYK22_03179</name>
</gene>
<dbReference type="SMR" id="A0A0B6X4K8"/>
<dbReference type="Proteomes" id="UP000031518">
    <property type="component" value="Unassembled WGS sequence"/>
</dbReference>
<dbReference type="GO" id="GO:0009251">
    <property type="term" value="P:glucan catabolic process"/>
    <property type="evidence" value="ECO:0007669"/>
    <property type="project" value="TreeGrafter"/>
</dbReference>
<evidence type="ECO:0000256" key="3">
    <source>
        <dbReference type="ARBA" id="ARBA00012744"/>
    </source>
</evidence>
<dbReference type="OrthoDB" id="9758670at2"/>
<evidence type="ECO:0000259" key="8">
    <source>
        <dbReference type="SMART" id="SM01217"/>
    </source>
</evidence>
<dbReference type="EC" id="3.2.1.21" evidence="3"/>
<dbReference type="InterPro" id="IPR002772">
    <property type="entry name" value="Glyco_hydro_3_C"/>
</dbReference>
<dbReference type="InterPro" id="IPR036962">
    <property type="entry name" value="Glyco_hydro_3_N_sf"/>
</dbReference>
<dbReference type="FunFam" id="3.20.20.300:FF:000007">
    <property type="entry name" value="Lysosomal beta glucosidase"/>
    <property type="match status" value="1"/>
</dbReference>
<comment type="catalytic activity">
    <reaction evidence="1">
        <text>Hydrolysis of terminal, non-reducing beta-D-glucosyl residues with release of beta-D-glucose.</text>
        <dbReference type="EC" id="3.2.1.21"/>
    </reaction>
</comment>
<keyword evidence="6 9" id="KW-0326">Glycosidase</keyword>
<dbReference type="InterPro" id="IPR036881">
    <property type="entry name" value="Glyco_hydro_3_C_sf"/>
</dbReference>
<proteinExistence type="inferred from homology"/>
<evidence type="ECO:0000256" key="5">
    <source>
        <dbReference type="ARBA" id="ARBA00022801"/>
    </source>
</evidence>
<dbReference type="PRINTS" id="PR00133">
    <property type="entry name" value="GLHYDRLASE3"/>
</dbReference>